<gene>
    <name evidence="1" type="ORF">BJX63DRAFT_350406</name>
</gene>
<organism evidence="1 2">
    <name type="scientific">Aspergillus granulosus</name>
    <dbReference type="NCBI Taxonomy" id="176169"/>
    <lineage>
        <taxon>Eukaryota</taxon>
        <taxon>Fungi</taxon>
        <taxon>Dikarya</taxon>
        <taxon>Ascomycota</taxon>
        <taxon>Pezizomycotina</taxon>
        <taxon>Eurotiomycetes</taxon>
        <taxon>Eurotiomycetidae</taxon>
        <taxon>Eurotiales</taxon>
        <taxon>Aspergillaceae</taxon>
        <taxon>Aspergillus</taxon>
        <taxon>Aspergillus subgen. Nidulantes</taxon>
    </lineage>
</organism>
<evidence type="ECO:0000313" key="2">
    <source>
        <dbReference type="Proteomes" id="UP001610334"/>
    </source>
</evidence>
<comment type="caution">
    <text evidence="1">The sequence shown here is derived from an EMBL/GenBank/DDBJ whole genome shotgun (WGS) entry which is preliminary data.</text>
</comment>
<proteinExistence type="predicted"/>
<name>A0ABR4H294_9EURO</name>
<dbReference type="Proteomes" id="UP001610334">
    <property type="component" value="Unassembled WGS sequence"/>
</dbReference>
<sequence>MICPGVVPWWTSSSDPKRSLPAVPLAVADAQERNTETHATGIRMNTGACPRDVAKFVNPSDWRAGFLQVHVAAIWANQSGPYTGCWNCQLRGRRALQTVSVPNWGEMDSRTTSAQGSRGWFSGRAHLGVGLDSDAKF</sequence>
<dbReference type="EMBL" id="JBFXLT010000086">
    <property type="protein sequence ID" value="KAL2809555.1"/>
    <property type="molecule type" value="Genomic_DNA"/>
</dbReference>
<keyword evidence="2" id="KW-1185">Reference proteome</keyword>
<evidence type="ECO:0000313" key="1">
    <source>
        <dbReference type="EMBL" id="KAL2809555.1"/>
    </source>
</evidence>
<protein>
    <submittedName>
        <fullName evidence="1">Uncharacterized protein</fullName>
    </submittedName>
</protein>
<accession>A0ABR4H294</accession>
<reference evidence="1 2" key="1">
    <citation type="submission" date="2024-07" db="EMBL/GenBank/DDBJ databases">
        <title>Section-level genome sequencing and comparative genomics of Aspergillus sections Usti and Cavernicolus.</title>
        <authorList>
            <consortium name="Lawrence Berkeley National Laboratory"/>
            <person name="Nybo J.L."/>
            <person name="Vesth T.C."/>
            <person name="Theobald S."/>
            <person name="Frisvad J.C."/>
            <person name="Larsen T.O."/>
            <person name="Kjaerboelling I."/>
            <person name="Rothschild-Mancinelli K."/>
            <person name="Lyhne E.K."/>
            <person name="Kogle M.E."/>
            <person name="Barry K."/>
            <person name="Clum A."/>
            <person name="Na H."/>
            <person name="Ledsgaard L."/>
            <person name="Lin J."/>
            <person name="Lipzen A."/>
            <person name="Kuo A."/>
            <person name="Riley R."/>
            <person name="Mondo S."/>
            <person name="Labutti K."/>
            <person name="Haridas S."/>
            <person name="Pangalinan J."/>
            <person name="Salamov A.A."/>
            <person name="Simmons B.A."/>
            <person name="Magnuson J.K."/>
            <person name="Chen J."/>
            <person name="Drula E."/>
            <person name="Henrissat B."/>
            <person name="Wiebenga A."/>
            <person name="Lubbers R.J."/>
            <person name="Gomes A.C."/>
            <person name="Makela M.R."/>
            <person name="Stajich J."/>
            <person name="Grigoriev I.V."/>
            <person name="Mortensen U.H."/>
            <person name="De Vries R.P."/>
            <person name="Baker S.E."/>
            <person name="Andersen M.R."/>
        </authorList>
    </citation>
    <scope>NUCLEOTIDE SEQUENCE [LARGE SCALE GENOMIC DNA]</scope>
    <source>
        <strain evidence="1 2">CBS 588.65</strain>
    </source>
</reference>